<proteinExistence type="predicted"/>
<protein>
    <submittedName>
        <fullName evidence="1">Uncharacterized protein</fullName>
    </submittedName>
</protein>
<sequence>MLQSFDLIASKELLRMYYLQNLFSNYYILS</sequence>
<organism evidence="1">
    <name type="scientific">virus sp. ct1Uu26</name>
    <dbReference type="NCBI Taxonomy" id="2826789"/>
    <lineage>
        <taxon>Viruses</taxon>
    </lineage>
</organism>
<dbReference type="EMBL" id="BK015840">
    <property type="protein sequence ID" value="DAE27520.1"/>
    <property type="molecule type" value="Genomic_DNA"/>
</dbReference>
<evidence type="ECO:0000313" key="1">
    <source>
        <dbReference type="EMBL" id="DAE27520.1"/>
    </source>
</evidence>
<accession>A0A8S5R801</accession>
<reference evidence="1" key="1">
    <citation type="journal article" date="2021" name="Proc. Natl. Acad. Sci. U.S.A.">
        <title>A Catalog of Tens of Thousands of Viruses from Human Metagenomes Reveals Hidden Associations with Chronic Diseases.</title>
        <authorList>
            <person name="Tisza M.J."/>
            <person name="Buck C.B."/>
        </authorList>
    </citation>
    <scope>NUCLEOTIDE SEQUENCE</scope>
    <source>
        <strain evidence="1">Ct1Uu26</strain>
    </source>
</reference>
<name>A0A8S5R801_9VIRU</name>